<keyword evidence="3" id="KW-1185">Reference proteome</keyword>
<feature type="region of interest" description="Disordered" evidence="1">
    <location>
        <begin position="57"/>
        <end position="106"/>
    </location>
</feature>
<dbReference type="AlphaFoldDB" id="A0AAD7DWF4"/>
<evidence type="ECO:0000256" key="1">
    <source>
        <dbReference type="SAM" id="MobiDB-lite"/>
    </source>
</evidence>
<gene>
    <name evidence="2" type="ORF">B0H16DRAFT_1483861</name>
</gene>
<feature type="region of interest" description="Disordered" evidence="1">
    <location>
        <begin position="1"/>
        <end position="41"/>
    </location>
</feature>
<accession>A0AAD7DWF4</accession>
<feature type="compositionally biased region" description="Basic and acidic residues" evidence="1">
    <location>
        <begin position="31"/>
        <end position="41"/>
    </location>
</feature>
<dbReference type="Proteomes" id="UP001215598">
    <property type="component" value="Unassembled WGS sequence"/>
</dbReference>
<name>A0AAD7DWF4_9AGAR</name>
<dbReference type="EMBL" id="JARKIB010000552">
    <property type="protein sequence ID" value="KAJ7700569.1"/>
    <property type="molecule type" value="Genomic_DNA"/>
</dbReference>
<protein>
    <submittedName>
        <fullName evidence="2">Uncharacterized protein</fullName>
    </submittedName>
</protein>
<proteinExistence type="predicted"/>
<reference evidence="2" key="1">
    <citation type="submission" date="2023-03" db="EMBL/GenBank/DDBJ databases">
        <title>Massive genome expansion in bonnet fungi (Mycena s.s.) driven by repeated elements and novel gene families across ecological guilds.</title>
        <authorList>
            <consortium name="Lawrence Berkeley National Laboratory"/>
            <person name="Harder C.B."/>
            <person name="Miyauchi S."/>
            <person name="Viragh M."/>
            <person name="Kuo A."/>
            <person name="Thoen E."/>
            <person name="Andreopoulos B."/>
            <person name="Lu D."/>
            <person name="Skrede I."/>
            <person name="Drula E."/>
            <person name="Henrissat B."/>
            <person name="Morin E."/>
            <person name="Kohler A."/>
            <person name="Barry K."/>
            <person name="LaButti K."/>
            <person name="Morin E."/>
            <person name="Salamov A."/>
            <person name="Lipzen A."/>
            <person name="Mereny Z."/>
            <person name="Hegedus B."/>
            <person name="Baldrian P."/>
            <person name="Stursova M."/>
            <person name="Weitz H."/>
            <person name="Taylor A."/>
            <person name="Grigoriev I.V."/>
            <person name="Nagy L.G."/>
            <person name="Martin F."/>
            <person name="Kauserud H."/>
        </authorList>
    </citation>
    <scope>NUCLEOTIDE SEQUENCE</scope>
    <source>
        <strain evidence="2">CBHHK182m</strain>
    </source>
</reference>
<organism evidence="2 3">
    <name type="scientific">Mycena metata</name>
    <dbReference type="NCBI Taxonomy" id="1033252"/>
    <lineage>
        <taxon>Eukaryota</taxon>
        <taxon>Fungi</taxon>
        <taxon>Dikarya</taxon>
        <taxon>Basidiomycota</taxon>
        <taxon>Agaricomycotina</taxon>
        <taxon>Agaricomycetes</taxon>
        <taxon>Agaricomycetidae</taxon>
        <taxon>Agaricales</taxon>
        <taxon>Marasmiineae</taxon>
        <taxon>Mycenaceae</taxon>
        <taxon>Mycena</taxon>
    </lineage>
</organism>
<sequence length="152" mass="16906">MSPNPYIDDRAEEVPDAEMNDGPSNGESDSEEARVRRQDRELFKMPEILATHEARLREAGPYRIPTHLLPSGAATPARHEDQLEDMPSRAPSPTIPLLPPIQTGSRAPTPDYIPLITLTTSRILVHGAAAPTHTFIPRRPRLARSHPLQSTW</sequence>
<evidence type="ECO:0000313" key="2">
    <source>
        <dbReference type="EMBL" id="KAJ7700569.1"/>
    </source>
</evidence>
<comment type="caution">
    <text evidence="2">The sequence shown here is derived from an EMBL/GenBank/DDBJ whole genome shotgun (WGS) entry which is preliminary data.</text>
</comment>
<evidence type="ECO:0000313" key="3">
    <source>
        <dbReference type="Proteomes" id="UP001215598"/>
    </source>
</evidence>